<feature type="domain" description="Adenosine deaminase" evidence="7">
    <location>
        <begin position="24"/>
        <end position="372"/>
    </location>
</feature>
<keyword evidence="4" id="KW-0479">Metal-binding</keyword>
<proteinExistence type="inferred from homology"/>
<reference evidence="8 9" key="1">
    <citation type="submission" date="2023-03" db="EMBL/GenBank/DDBJ databases">
        <title>Complete genome sequences of several Auritidibacter ignavus strains isolated from ear infections.</title>
        <authorList>
            <person name="Baehr T."/>
            <person name="Baumhoegger A.M."/>
        </authorList>
    </citation>
    <scope>NUCLEOTIDE SEQUENCE [LARGE SCALE GENOMIC DNA]</scope>
    <source>
        <strain evidence="8 9">BABAE-6</strain>
    </source>
</reference>
<comment type="cofactor">
    <cofactor evidence="1">
        <name>Zn(2+)</name>
        <dbReference type="ChEBI" id="CHEBI:29105"/>
    </cofactor>
</comment>
<dbReference type="AlphaFoldDB" id="A0AAJ6AIZ3"/>
<dbReference type="EC" id="3.5.4.4" evidence="3"/>
<dbReference type="InterPro" id="IPR001365">
    <property type="entry name" value="A_deaminase_dom"/>
</dbReference>
<dbReference type="GO" id="GO:0006154">
    <property type="term" value="P:adenosine catabolic process"/>
    <property type="evidence" value="ECO:0007669"/>
    <property type="project" value="TreeGrafter"/>
</dbReference>
<keyword evidence="9" id="KW-1185">Reference proteome</keyword>
<name>A0AAJ6AIZ3_9MICC</name>
<dbReference type="InterPro" id="IPR032466">
    <property type="entry name" value="Metal_Hydrolase"/>
</dbReference>
<evidence type="ECO:0000259" key="7">
    <source>
        <dbReference type="Pfam" id="PF00962"/>
    </source>
</evidence>
<dbReference type="GO" id="GO:0005829">
    <property type="term" value="C:cytosol"/>
    <property type="evidence" value="ECO:0007669"/>
    <property type="project" value="TreeGrafter"/>
</dbReference>
<dbReference type="Pfam" id="PF00962">
    <property type="entry name" value="A_deaminase"/>
    <property type="match status" value="1"/>
</dbReference>
<sequence>MSPKHAASAPVVTNPLALDLAALPKVSLHDHLDGGLRPATILDLAQSIGHQLPADTTETLAEWFQVAANAGSLESYLETFEHTTAVMQTADALQRVAREFVEDLIDDGVVYAEVRWAPEQHTYQGLSLEDAVEAVQAGLEQGCQQASDQGQSIQVQQLLCAMRQADQAQTIAELAVRYRDSGVAGFDIAGPEDGFPPHRFAETFTWLTEQFMPITVHAGEAAGIDSVADAIISGRTLRLGHGVRVSDDIMMEDTETGDALVSLGRVAEGVLQRQMVLELCPSSNLQTGAVEPGTAEDPLANHPFGLLHELGFAVTVNPDNRLISGTTVTDELYLLTHSYGYTLEDLLEFQLNAARGAFISQAERDNLLEKINRHWCAVIEDHLDPHDPHRPTCFTALNDD</sequence>
<evidence type="ECO:0000313" key="8">
    <source>
        <dbReference type="EMBL" id="WGH94368.1"/>
    </source>
</evidence>
<dbReference type="NCBIfam" id="NF006847">
    <property type="entry name" value="PRK09358.1-2"/>
    <property type="match status" value="1"/>
</dbReference>
<dbReference type="GO" id="GO:0004000">
    <property type="term" value="F:adenosine deaminase activity"/>
    <property type="evidence" value="ECO:0007669"/>
    <property type="project" value="TreeGrafter"/>
</dbReference>
<evidence type="ECO:0000256" key="3">
    <source>
        <dbReference type="ARBA" id="ARBA00012784"/>
    </source>
</evidence>
<protein>
    <recommendedName>
        <fullName evidence="3">adenosine deaminase</fullName>
        <ecNumber evidence="3">3.5.4.4</ecNumber>
    </recommendedName>
</protein>
<evidence type="ECO:0000256" key="6">
    <source>
        <dbReference type="ARBA" id="ARBA00022833"/>
    </source>
</evidence>
<evidence type="ECO:0000256" key="2">
    <source>
        <dbReference type="ARBA" id="ARBA00006676"/>
    </source>
</evidence>
<evidence type="ECO:0000256" key="5">
    <source>
        <dbReference type="ARBA" id="ARBA00022801"/>
    </source>
</evidence>
<dbReference type="RefSeq" id="WP_110099640.1">
    <property type="nucleotide sequence ID" value="NZ_CP122562.1"/>
</dbReference>
<accession>A0AAJ6AIZ3</accession>
<dbReference type="InterPro" id="IPR006330">
    <property type="entry name" value="Ado/ade_deaminase"/>
</dbReference>
<dbReference type="Gene3D" id="3.20.20.140">
    <property type="entry name" value="Metal-dependent hydrolases"/>
    <property type="match status" value="1"/>
</dbReference>
<evidence type="ECO:0000313" key="9">
    <source>
        <dbReference type="Proteomes" id="UP001224674"/>
    </source>
</evidence>
<dbReference type="EMBL" id="CP122566">
    <property type="protein sequence ID" value="WGH94368.1"/>
    <property type="molecule type" value="Genomic_DNA"/>
</dbReference>
<keyword evidence="6" id="KW-0862">Zinc</keyword>
<dbReference type="SUPFAM" id="SSF51556">
    <property type="entry name" value="Metallo-dependent hydrolases"/>
    <property type="match status" value="1"/>
</dbReference>
<gene>
    <name evidence="8" type="ORF">QDX21_06195</name>
</gene>
<evidence type="ECO:0000256" key="4">
    <source>
        <dbReference type="ARBA" id="ARBA00022723"/>
    </source>
</evidence>
<evidence type="ECO:0000256" key="1">
    <source>
        <dbReference type="ARBA" id="ARBA00001947"/>
    </source>
</evidence>
<dbReference type="GO" id="GO:0046872">
    <property type="term" value="F:metal ion binding"/>
    <property type="evidence" value="ECO:0007669"/>
    <property type="project" value="UniProtKB-KW"/>
</dbReference>
<dbReference type="GO" id="GO:0046103">
    <property type="term" value="P:inosine biosynthetic process"/>
    <property type="evidence" value="ECO:0007669"/>
    <property type="project" value="TreeGrafter"/>
</dbReference>
<comment type="similarity">
    <text evidence="2">Belongs to the metallo-dependent hydrolases superfamily. Adenosine and AMP deaminases family.</text>
</comment>
<dbReference type="PANTHER" id="PTHR11409">
    <property type="entry name" value="ADENOSINE DEAMINASE"/>
    <property type="match status" value="1"/>
</dbReference>
<dbReference type="NCBIfam" id="TIGR01430">
    <property type="entry name" value="aden_deam"/>
    <property type="match status" value="1"/>
</dbReference>
<organism evidence="8 9">
    <name type="scientific">Auritidibacter ignavus</name>
    <dbReference type="NCBI Taxonomy" id="678932"/>
    <lineage>
        <taxon>Bacteria</taxon>
        <taxon>Bacillati</taxon>
        <taxon>Actinomycetota</taxon>
        <taxon>Actinomycetes</taxon>
        <taxon>Micrococcales</taxon>
        <taxon>Micrococcaceae</taxon>
        <taxon>Auritidibacter</taxon>
    </lineage>
</organism>
<dbReference type="GO" id="GO:0043103">
    <property type="term" value="P:hypoxanthine salvage"/>
    <property type="evidence" value="ECO:0007669"/>
    <property type="project" value="TreeGrafter"/>
</dbReference>
<dbReference type="Proteomes" id="UP001224674">
    <property type="component" value="Chromosome"/>
</dbReference>
<dbReference type="PANTHER" id="PTHR11409:SF43">
    <property type="entry name" value="ADENOSINE DEAMINASE"/>
    <property type="match status" value="1"/>
</dbReference>
<keyword evidence="5 8" id="KW-0378">Hydrolase</keyword>